<organism evidence="2 3">
    <name type="scientific">Paenibacillus mellifer</name>
    <dbReference type="NCBI Taxonomy" id="2937794"/>
    <lineage>
        <taxon>Bacteria</taxon>
        <taxon>Bacillati</taxon>
        <taxon>Bacillota</taxon>
        <taxon>Bacilli</taxon>
        <taxon>Bacillales</taxon>
        <taxon>Paenibacillaceae</taxon>
        <taxon>Paenibacillus</taxon>
    </lineage>
</organism>
<dbReference type="SUPFAM" id="SSF53335">
    <property type="entry name" value="S-adenosyl-L-methionine-dependent methyltransferases"/>
    <property type="match status" value="1"/>
</dbReference>
<dbReference type="EMBL" id="JALPRK010000004">
    <property type="protein sequence ID" value="MCK8486867.1"/>
    <property type="molecule type" value="Genomic_DNA"/>
</dbReference>
<reference evidence="2" key="1">
    <citation type="submission" date="2022-04" db="EMBL/GenBank/DDBJ databases">
        <authorList>
            <person name="Seo M.-J."/>
        </authorList>
    </citation>
    <scope>NUCLEOTIDE SEQUENCE</scope>
    <source>
        <strain evidence="2">MBLB2552</strain>
    </source>
</reference>
<feature type="domain" description="Methyltransferase" evidence="1">
    <location>
        <begin position="37"/>
        <end position="143"/>
    </location>
</feature>
<evidence type="ECO:0000313" key="2">
    <source>
        <dbReference type="EMBL" id="MCK8486867.1"/>
    </source>
</evidence>
<keyword evidence="3" id="KW-1185">Reference proteome</keyword>
<evidence type="ECO:0000259" key="1">
    <source>
        <dbReference type="Pfam" id="PF13847"/>
    </source>
</evidence>
<keyword evidence="2" id="KW-0808">Transferase</keyword>
<keyword evidence="2" id="KW-0489">Methyltransferase</keyword>
<accession>A0A9X1XX38</accession>
<dbReference type="CDD" id="cd02440">
    <property type="entry name" value="AdoMet_MTases"/>
    <property type="match status" value="1"/>
</dbReference>
<dbReference type="GO" id="GO:0008168">
    <property type="term" value="F:methyltransferase activity"/>
    <property type="evidence" value="ECO:0007669"/>
    <property type="project" value="UniProtKB-KW"/>
</dbReference>
<dbReference type="InterPro" id="IPR029063">
    <property type="entry name" value="SAM-dependent_MTases_sf"/>
</dbReference>
<name>A0A9X1XX38_9BACL</name>
<proteinExistence type="predicted"/>
<dbReference type="InterPro" id="IPR025714">
    <property type="entry name" value="Methyltranfer_dom"/>
</dbReference>
<dbReference type="Proteomes" id="UP001139534">
    <property type="component" value="Unassembled WGS sequence"/>
</dbReference>
<dbReference type="Gene3D" id="3.40.50.150">
    <property type="entry name" value="Vaccinia Virus protein VP39"/>
    <property type="match status" value="1"/>
</dbReference>
<gene>
    <name evidence="2" type="ORF">M0651_06720</name>
</gene>
<evidence type="ECO:0000313" key="3">
    <source>
        <dbReference type="Proteomes" id="UP001139534"/>
    </source>
</evidence>
<comment type="caution">
    <text evidence="2">The sequence shown here is derived from an EMBL/GenBank/DDBJ whole genome shotgun (WGS) entry which is preliminary data.</text>
</comment>
<dbReference type="GO" id="GO:0032259">
    <property type="term" value="P:methylation"/>
    <property type="evidence" value="ECO:0007669"/>
    <property type="project" value="UniProtKB-KW"/>
</dbReference>
<dbReference type="Pfam" id="PF13847">
    <property type="entry name" value="Methyltransf_31"/>
    <property type="match status" value="1"/>
</dbReference>
<dbReference type="RefSeq" id="WP_248551069.1">
    <property type="nucleotide sequence ID" value="NZ_JALPRK010000004.1"/>
</dbReference>
<dbReference type="AlphaFoldDB" id="A0A9X1XX38"/>
<dbReference type="PANTHER" id="PTHR43861">
    <property type="entry name" value="TRANS-ACONITATE 2-METHYLTRANSFERASE-RELATED"/>
    <property type="match status" value="1"/>
</dbReference>
<sequence length="242" mass="28152">MVIHDRVNERYYGLVNSIESHEATRARVHWICRSVVGSTVLDVGCSQGIISILLAREGLRVTGIDLEEESIRYAKRELTKESGSVRENVKFLLTDVTEWKTNTLFDTVILGEILEHFANPSILLRQAFRLLKDDGTLVVTVPYGYHPFYDHKQTFYAGNLGASLDPWFEVNQIELQHKYLCCKARKRRVIKEDVLPDTSNLMAWIEFDSKQFKQLEKKYQDTMNYRKAAYDQAMQQLKKQKK</sequence>
<protein>
    <submittedName>
        <fullName evidence="2">Methyltransferase domain-containing protein</fullName>
    </submittedName>
</protein>